<accession>A0A9P4NAH0</accession>
<sequence length="276" mass="31440">MTILNSGLTNFRQNVPASELYSAISVYVKAVPRTFYISTEAGALPFGSDNHHLDLGLAEPTNNVSRAIVRSKALQTQFLLVSFYGFPRLPLPQIPDSPQSLFSSKSPILYLCWLDEIVAPVHRQFQQPREKQEDILFIANQIFVIMCTSANSTDNWVMIERLTYCLSLSEGMNSLRCATQNVMFGIINDMQTENVRETLPQARASTLDQHIRLDRFPICRNRDPSSAQREIREIASWHHRDLILATDARLRRFFDANPDILFRVVVDVASNARTPR</sequence>
<organism evidence="1 2">
    <name type="scientific">Lojkania enalia</name>
    <dbReference type="NCBI Taxonomy" id="147567"/>
    <lineage>
        <taxon>Eukaryota</taxon>
        <taxon>Fungi</taxon>
        <taxon>Dikarya</taxon>
        <taxon>Ascomycota</taxon>
        <taxon>Pezizomycotina</taxon>
        <taxon>Dothideomycetes</taxon>
        <taxon>Pleosporomycetidae</taxon>
        <taxon>Pleosporales</taxon>
        <taxon>Pleosporales incertae sedis</taxon>
        <taxon>Lojkania</taxon>
    </lineage>
</organism>
<name>A0A9P4NAH0_9PLEO</name>
<evidence type="ECO:0000313" key="2">
    <source>
        <dbReference type="Proteomes" id="UP000800093"/>
    </source>
</evidence>
<protein>
    <submittedName>
        <fullName evidence="1">Uncharacterized protein</fullName>
    </submittedName>
</protein>
<proteinExistence type="predicted"/>
<dbReference type="AlphaFoldDB" id="A0A9P4NAH0"/>
<reference evidence="2" key="1">
    <citation type="journal article" date="2020" name="Stud. Mycol.">
        <title>101 Dothideomycetes genomes: A test case for predicting lifestyles and emergence of pathogens.</title>
        <authorList>
            <person name="Haridas S."/>
            <person name="Albert R."/>
            <person name="Binder M."/>
            <person name="Bloem J."/>
            <person name="LaButti K."/>
            <person name="Salamov A."/>
            <person name="Andreopoulos B."/>
            <person name="Baker S."/>
            <person name="Barry K."/>
            <person name="Bills G."/>
            <person name="Bluhm B."/>
            <person name="Cannon C."/>
            <person name="Castanera R."/>
            <person name="Culley D."/>
            <person name="Daum C."/>
            <person name="Ezra D."/>
            <person name="Gonzalez J."/>
            <person name="Henrissat B."/>
            <person name="Kuo A."/>
            <person name="Liang C."/>
            <person name="Lipzen A."/>
            <person name="Lutzoni F."/>
            <person name="Magnuson J."/>
            <person name="Mondo S."/>
            <person name="Nolan M."/>
            <person name="Ohm R."/>
            <person name="Pangilinan J."/>
            <person name="Park H.-J."/>
            <person name="Ramirez L."/>
            <person name="Alfaro M."/>
            <person name="Sun H."/>
            <person name="Tritt A."/>
            <person name="Yoshinaga Y."/>
            <person name="Zwiers L.-H."/>
            <person name="Turgeon B."/>
            <person name="Goodwin S."/>
            <person name="Spatafora J."/>
            <person name="Crous P."/>
            <person name="Grigoriev I."/>
        </authorList>
    </citation>
    <scope>NUCLEOTIDE SEQUENCE [LARGE SCALE GENOMIC DNA]</scope>
    <source>
        <strain evidence="2">CBS 304.66</strain>
    </source>
</reference>
<dbReference type="Proteomes" id="UP000800093">
    <property type="component" value="Unassembled WGS sequence"/>
</dbReference>
<evidence type="ECO:0000313" key="1">
    <source>
        <dbReference type="EMBL" id="KAF2269593.1"/>
    </source>
</evidence>
<gene>
    <name evidence="1" type="ORF">CC78DRAFT_575152</name>
</gene>
<comment type="caution">
    <text evidence="1">The sequence shown here is derived from an EMBL/GenBank/DDBJ whole genome shotgun (WGS) entry which is preliminary data.</text>
</comment>
<keyword evidence="2" id="KW-1185">Reference proteome</keyword>
<dbReference type="EMBL" id="ML986582">
    <property type="protein sequence ID" value="KAF2269593.1"/>
    <property type="molecule type" value="Genomic_DNA"/>
</dbReference>